<dbReference type="EMBL" id="BAAAZX010000006">
    <property type="protein sequence ID" value="GAA3991956.1"/>
    <property type="molecule type" value="Genomic_DNA"/>
</dbReference>
<keyword evidence="3" id="KW-0067">ATP-binding</keyword>
<dbReference type="Gene3D" id="3.30.565.10">
    <property type="entry name" value="Histidine kinase-like ATPase, C-terminal domain"/>
    <property type="match status" value="1"/>
</dbReference>
<dbReference type="InterPro" id="IPR036890">
    <property type="entry name" value="HATPase_C_sf"/>
</dbReference>
<reference evidence="4" key="1">
    <citation type="journal article" date="2019" name="Int. J. Syst. Evol. Microbiol.">
        <title>The Global Catalogue of Microorganisms (GCM) 10K type strain sequencing project: providing services to taxonomists for standard genome sequencing and annotation.</title>
        <authorList>
            <consortium name="The Broad Institute Genomics Platform"/>
            <consortium name="The Broad Institute Genome Sequencing Center for Infectious Disease"/>
            <person name="Wu L."/>
            <person name="Ma J."/>
        </authorList>
    </citation>
    <scope>NUCLEOTIDE SEQUENCE [LARGE SCALE GENOMIC DNA]</scope>
    <source>
        <strain evidence="4">JCM 16924</strain>
    </source>
</reference>
<dbReference type="Pfam" id="PF13581">
    <property type="entry name" value="HATPase_c_2"/>
    <property type="match status" value="1"/>
</dbReference>
<dbReference type="SUPFAM" id="SSF55874">
    <property type="entry name" value="ATPase domain of HSP90 chaperone/DNA topoisomerase II/histidine kinase"/>
    <property type="match status" value="1"/>
</dbReference>
<organism evidence="3 4">
    <name type="scientific">Streptomyces plumbiresistens</name>
    <dbReference type="NCBI Taxonomy" id="511811"/>
    <lineage>
        <taxon>Bacteria</taxon>
        <taxon>Bacillati</taxon>
        <taxon>Actinomycetota</taxon>
        <taxon>Actinomycetes</taxon>
        <taxon>Kitasatosporales</taxon>
        <taxon>Streptomycetaceae</taxon>
        <taxon>Streptomyces</taxon>
    </lineage>
</organism>
<protein>
    <submittedName>
        <fullName evidence="3">ATP-binding protein</fullName>
    </submittedName>
</protein>
<keyword evidence="3" id="KW-0547">Nucleotide-binding</keyword>
<dbReference type="InterPro" id="IPR050267">
    <property type="entry name" value="Anti-sigma-factor_SerPK"/>
</dbReference>
<evidence type="ECO:0000259" key="2">
    <source>
        <dbReference type="Pfam" id="PF13581"/>
    </source>
</evidence>
<keyword evidence="1" id="KW-0418">Kinase</keyword>
<name>A0ABP7R3A9_9ACTN</name>
<evidence type="ECO:0000256" key="1">
    <source>
        <dbReference type="ARBA" id="ARBA00022527"/>
    </source>
</evidence>
<dbReference type="Proteomes" id="UP001500456">
    <property type="component" value="Unassembled WGS sequence"/>
</dbReference>
<gene>
    <name evidence="3" type="ORF">GCM10022232_28430</name>
</gene>
<keyword evidence="1" id="KW-0723">Serine/threonine-protein kinase</keyword>
<keyword evidence="1" id="KW-0808">Transferase</keyword>
<dbReference type="GO" id="GO:0005524">
    <property type="term" value="F:ATP binding"/>
    <property type="evidence" value="ECO:0007669"/>
    <property type="project" value="UniProtKB-KW"/>
</dbReference>
<dbReference type="PANTHER" id="PTHR35526">
    <property type="entry name" value="ANTI-SIGMA-F FACTOR RSBW-RELATED"/>
    <property type="match status" value="1"/>
</dbReference>
<dbReference type="CDD" id="cd16936">
    <property type="entry name" value="HATPase_RsbW-like"/>
    <property type="match status" value="1"/>
</dbReference>
<proteinExistence type="predicted"/>
<dbReference type="PANTHER" id="PTHR35526:SF3">
    <property type="entry name" value="ANTI-SIGMA-F FACTOR RSBW"/>
    <property type="match status" value="1"/>
</dbReference>
<feature type="domain" description="Histidine kinase/HSP90-like ATPase" evidence="2">
    <location>
        <begin position="8"/>
        <end position="129"/>
    </location>
</feature>
<evidence type="ECO:0000313" key="3">
    <source>
        <dbReference type="EMBL" id="GAA3991956.1"/>
    </source>
</evidence>
<accession>A0ABP7R3A9</accession>
<comment type="caution">
    <text evidence="3">The sequence shown here is derived from an EMBL/GenBank/DDBJ whole genome shotgun (WGS) entry which is preliminary data.</text>
</comment>
<sequence length="136" mass="14929">MFFQQLSATRRGARLARHLATHQLDVWGIPFGSPLSDTVALVVAELASNAVLHAHVPGRDFALRLEHRTDALRIEVADTRGDRRPVAASPTTTDMTADHDHGRGLVIVDALASRWGVTDRPGPGKIVWVEIDLRRS</sequence>
<evidence type="ECO:0000313" key="4">
    <source>
        <dbReference type="Proteomes" id="UP001500456"/>
    </source>
</evidence>
<dbReference type="InterPro" id="IPR003594">
    <property type="entry name" value="HATPase_dom"/>
</dbReference>
<keyword evidence="4" id="KW-1185">Reference proteome</keyword>
<dbReference type="RefSeq" id="WP_345563695.1">
    <property type="nucleotide sequence ID" value="NZ_BAAAZX010000006.1"/>
</dbReference>